<dbReference type="AlphaFoldDB" id="A0A6M3LJJ0"/>
<reference evidence="1" key="1">
    <citation type="submission" date="2020-03" db="EMBL/GenBank/DDBJ databases">
        <title>The deep terrestrial virosphere.</title>
        <authorList>
            <person name="Holmfeldt K."/>
            <person name="Nilsson E."/>
            <person name="Simone D."/>
            <person name="Lopez-Fernandez M."/>
            <person name="Wu X."/>
            <person name="de Brujin I."/>
            <person name="Lundin D."/>
            <person name="Andersson A."/>
            <person name="Bertilsson S."/>
            <person name="Dopson M."/>
        </authorList>
    </citation>
    <scope>NUCLEOTIDE SEQUENCE</scope>
    <source>
        <strain evidence="1">MM415B04120</strain>
    </source>
</reference>
<evidence type="ECO:0000313" key="1">
    <source>
        <dbReference type="EMBL" id="QJA93762.1"/>
    </source>
</evidence>
<dbReference type="EMBL" id="MT143175">
    <property type="protein sequence ID" value="QJA93762.1"/>
    <property type="molecule type" value="Genomic_DNA"/>
</dbReference>
<proteinExistence type="predicted"/>
<name>A0A6M3LJJ0_9ZZZZ</name>
<protein>
    <submittedName>
        <fullName evidence="1">Uncharacterized protein</fullName>
    </submittedName>
</protein>
<accession>A0A6M3LJJ0</accession>
<sequence>MIEKLIRWDIRTFLKDKHLHSNPKTAAVVDFPKEVKDAERP</sequence>
<organism evidence="1">
    <name type="scientific">viral metagenome</name>
    <dbReference type="NCBI Taxonomy" id="1070528"/>
    <lineage>
        <taxon>unclassified sequences</taxon>
        <taxon>metagenomes</taxon>
        <taxon>organismal metagenomes</taxon>
    </lineage>
</organism>
<gene>
    <name evidence="1" type="ORF">MM415B04120_0010</name>
</gene>